<comment type="caution">
    <text evidence="2">The sequence shown here is derived from an EMBL/GenBank/DDBJ whole genome shotgun (WGS) entry which is preliminary data.</text>
</comment>
<organism evidence="2 3">
    <name type="scientific">Loktanella gaetbuli</name>
    <dbReference type="NCBI Taxonomy" id="2881335"/>
    <lineage>
        <taxon>Bacteria</taxon>
        <taxon>Pseudomonadati</taxon>
        <taxon>Pseudomonadota</taxon>
        <taxon>Alphaproteobacteria</taxon>
        <taxon>Rhodobacterales</taxon>
        <taxon>Roseobacteraceae</taxon>
        <taxon>Loktanella</taxon>
    </lineage>
</organism>
<name>A0ABS8BTL9_9RHOB</name>
<gene>
    <name evidence="2" type="ORF">LGQ03_07430</name>
</gene>
<evidence type="ECO:0000256" key="1">
    <source>
        <dbReference type="SAM" id="SignalP"/>
    </source>
</evidence>
<evidence type="ECO:0000313" key="2">
    <source>
        <dbReference type="EMBL" id="MCB5199068.1"/>
    </source>
</evidence>
<accession>A0ABS8BTL9</accession>
<feature type="chain" id="PRO_5045129488" evidence="1">
    <location>
        <begin position="23"/>
        <end position="149"/>
    </location>
</feature>
<dbReference type="RefSeq" id="WP_226747896.1">
    <property type="nucleotide sequence ID" value="NZ_JAJATZ010000003.1"/>
</dbReference>
<evidence type="ECO:0000313" key="3">
    <source>
        <dbReference type="Proteomes" id="UP001138961"/>
    </source>
</evidence>
<dbReference type="EMBL" id="JAJATZ010000003">
    <property type="protein sequence ID" value="MCB5199068.1"/>
    <property type="molecule type" value="Genomic_DNA"/>
</dbReference>
<reference evidence="2" key="1">
    <citation type="submission" date="2021-10" db="EMBL/GenBank/DDBJ databases">
        <title>Loktanella gaetbuli sp. nov., isolated from a tidal flat.</title>
        <authorList>
            <person name="Park S."/>
            <person name="Yoon J.-H."/>
        </authorList>
    </citation>
    <scope>NUCLEOTIDE SEQUENCE</scope>
    <source>
        <strain evidence="2">TSTF-M6</strain>
    </source>
</reference>
<protein>
    <submittedName>
        <fullName evidence="2">Uncharacterized protein</fullName>
    </submittedName>
</protein>
<sequence length="149" mass="15694">MHKTLIAMIVASTLAATPAAQAETDKDTTLARIAVGLTAALVLAQLMSSDADDTSATILPQTTRDRGGLTDGIAPPVTAPGGARIGADWTGTRLPRSCRLGNSHYDGDCLRDQLPVTSPLPNICAERVMHGNRVRTLYHDGCLRAAGYR</sequence>
<feature type="signal peptide" evidence="1">
    <location>
        <begin position="1"/>
        <end position="22"/>
    </location>
</feature>
<dbReference type="Proteomes" id="UP001138961">
    <property type="component" value="Unassembled WGS sequence"/>
</dbReference>
<keyword evidence="1" id="KW-0732">Signal</keyword>
<proteinExistence type="predicted"/>
<keyword evidence="3" id="KW-1185">Reference proteome</keyword>